<dbReference type="AlphaFoldDB" id="A0A396JIJ5"/>
<organism evidence="1 2">
    <name type="scientific">Medicago truncatula</name>
    <name type="common">Barrel medic</name>
    <name type="synonym">Medicago tribuloides</name>
    <dbReference type="NCBI Taxonomy" id="3880"/>
    <lineage>
        <taxon>Eukaryota</taxon>
        <taxon>Viridiplantae</taxon>
        <taxon>Streptophyta</taxon>
        <taxon>Embryophyta</taxon>
        <taxon>Tracheophyta</taxon>
        <taxon>Spermatophyta</taxon>
        <taxon>Magnoliopsida</taxon>
        <taxon>eudicotyledons</taxon>
        <taxon>Gunneridae</taxon>
        <taxon>Pentapetalae</taxon>
        <taxon>rosids</taxon>
        <taxon>fabids</taxon>
        <taxon>Fabales</taxon>
        <taxon>Fabaceae</taxon>
        <taxon>Papilionoideae</taxon>
        <taxon>50 kb inversion clade</taxon>
        <taxon>NPAAA clade</taxon>
        <taxon>Hologalegina</taxon>
        <taxon>IRL clade</taxon>
        <taxon>Trifolieae</taxon>
        <taxon>Medicago</taxon>
    </lineage>
</organism>
<dbReference type="Proteomes" id="UP000265566">
    <property type="component" value="Chromosome 1"/>
</dbReference>
<evidence type="ECO:0000313" key="1">
    <source>
        <dbReference type="EMBL" id="RHN78059.1"/>
    </source>
</evidence>
<name>A0A396JIJ5_MEDTR</name>
<protein>
    <submittedName>
        <fullName evidence="1">Uncharacterized protein</fullName>
    </submittedName>
</protein>
<dbReference type="EMBL" id="PSQE01000001">
    <property type="protein sequence ID" value="RHN78059.1"/>
    <property type="molecule type" value="Genomic_DNA"/>
</dbReference>
<proteinExistence type="predicted"/>
<dbReference type="Gramene" id="rna1574">
    <property type="protein sequence ID" value="RHN78059.1"/>
    <property type="gene ID" value="gene1574"/>
</dbReference>
<comment type="caution">
    <text evidence="1">The sequence shown here is derived from an EMBL/GenBank/DDBJ whole genome shotgun (WGS) entry which is preliminary data.</text>
</comment>
<accession>A0A396JIJ5</accession>
<evidence type="ECO:0000313" key="2">
    <source>
        <dbReference type="Proteomes" id="UP000265566"/>
    </source>
</evidence>
<gene>
    <name evidence="1" type="ORF">MtrunA17_Chr1g0161381</name>
</gene>
<sequence>MTTKKVKLAFRQRKNNIANELCDMLSSLVISGPSSQTEVLPDLERSNKLTESLKEKNLPDDLIAEVLRECFNKLIEKELKKYDI</sequence>
<reference evidence="2" key="1">
    <citation type="journal article" date="2018" name="Nat. Plants">
        <title>Whole-genome landscape of Medicago truncatula symbiotic genes.</title>
        <authorList>
            <person name="Pecrix Y."/>
            <person name="Staton S.E."/>
            <person name="Sallet E."/>
            <person name="Lelandais-Briere C."/>
            <person name="Moreau S."/>
            <person name="Carrere S."/>
            <person name="Blein T."/>
            <person name="Jardinaud M.F."/>
            <person name="Latrasse D."/>
            <person name="Zouine M."/>
            <person name="Zahm M."/>
            <person name="Kreplak J."/>
            <person name="Mayjonade B."/>
            <person name="Satge C."/>
            <person name="Perez M."/>
            <person name="Cauet S."/>
            <person name="Marande W."/>
            <person name="Chantry-Darmon C."/>
            <person name="Lopez-Roques C."/>
            <person name="Bouchez O."/>
            <person name="Berard A."/>
            <person name="Debelle F."/>
            <person name="Munos S."/>
            <person name="Bendahmane A."/>
            <person name="Berges H."/>
            <person name="Niebel A."/>
            <person name="Buitink J."/>
            <person name="Frugier F."/>
            <person name="Benhamed M."/>
            <person name="Crespi M."/>
            <person name="Gouzy J."/>
            <person name="Gamas P."/>
        </authorList>
    </citation>
    <scope>NUCLEOTIDE SEQUENCE [LARGE SCALE GENOMIC DNA]</scope>
    <source>
        <strain evidence="2">cv. Jemalong A17</strain>
    </source>
</reference>